<proteinExistence type="predicted"/>
<name>A0A8S5RH39_9VIRU</name>
<evidence type="ECO:0000313" key="1">
    <source>
        <dbReference type="EMBL" id="DAE30695.1"/>
    </source>
</evidence>
<organism evidence="1">
    <name type="scientific">virus sp. ctML55</name>
    <dbReference type="NCBI Taxonomy" id="2827627"/>
    <lineage>
        <taxon>Viruses</taxon>
    </lineage>
</organism>
<accession>A0A8S5RH39</accession>
<sequence length="42" mass="4666">MYAKDESDDTSGVVYIIGKEYTDEEKSYYLGYSADGNSGSQE</sequence>
<reference evidence="1" key="1">
    <citation type="journal article" date="2021" name="Proc. Natl. Acad. Sci. U.S.A.">
        <title>A Catalog of Tens of Thousands of Viruses from Human Metagenomes Reveals Hidden Associations with Chronic Diseases.</title>
        <authorList>
            <person name="Tisza M.J."/>
            <person name="Buck C.B."/>
        </authorList>
    </citation>
    <scope>NUCLEOTIDE SEQUENCE</scope>
    <source>
        <strain evidence="1">CtML55</strain>
    </source>
</reference>
<protein>
    <submittedName>
        <fullName evidence="1">Uncharacterized protein</fullName>
    </submittedName>
</protein>
<dbReference type="EMBL" id="BK059105">
    <property type="protein sequence ID" value="DAE30695.1"/>
    <property type="molecule type" value="Genomic_DNA"/>
</dbReference>